<evidence type="ECO:0000313" key="3">
    <source>
        <dbReference type="Proteomes" id="UP001602245"/>
    </source>
</evidence>
<reference evidence="2 3" key="1">
    <citation type="submission" date="2024-10" db="EMBL/GenBank/DDBJ databases">
        <title>The Natural Products Discovery Center: Release of the First 8490 Sequenced Strains for Exploring Actinobacteria Biosynthetic Diversity.</title>
        <authorList>
            <person name="Kalkreuter E."/>
            <person name="Kautsar S.A."/>
            <person name="Yang D."/>
            <person name="Bader C.D."/>
            <person name="Teijaro C.N."/>
            <person name="Fluegel L."/>
            <person name="Davis C.M."/>
            <person name="Simpson J.R."/>
            <person name="Lauterbach L."/>
            <person name="Steele A.D."/>
            <person name="Gui C."/>
            <person name="Meng S."/>
            <person name="Li G."/>
            <person name="Viehrig K."/>
            <person name="Ye F."/>
            <person name="Su P."/>
            <person name="Kiefer A.F."/>
            <person name="Nichols A."/>
            <person name="Cepeda A.J."/>
            <person name="Yan W."/>
            <person name="Fan B."/>
            <person name="Jiang Y."/>
            <person name="Adhikari A."/>
            <person name="Zheng C.-J."/>
            <person name="Schuster L."/>
            <person name="Cowan T.M."/>
            <person name="Smanski M.J."/>
            <person name="Chevrette M.G."/>
            <person name="De Carvalho L.P.S."/>
            <person name="Shen B."/>
        </authorList>
    </citation>
    <scope>NUCLEOTIDE SEQUENCE [LARGE SCALE GENOMIC DNA]</scope>
    <source>
        <strain evidence="2 3">NPDC000087</strain>
    </source>
</reference>
<dbReference type="EMBL" id="JBIAZU010000005">
    <property type="protein sequence ID" value="MFF5293020.1"/>
    <property type="molecule type" value="Genomic_DNA"/>
</dbReference>
<name>A0ABW6WKG5_9ACTN</name>
<feature type="region of interest" description="Disordered" evidence="1">
    <location>
        <begin position="153"/>
        <end position="185"/>
    </location>
</feature>
<accession>A0ABW6WKG5</accession>
<dbReference type="RefSeq" id="WP_157296947.1">
    <property type="nucleotide sequence ID" value="NZ_JBIAZU010000005.1"/>
</dbReference>
<gene>
    <name evidence="2" type="ORF">ACFY35_26570</name>
</gene>
<keyword evidence="3" id="KW-1185">Reference proteome</keyword>
<dbReference type="Proteomes" id="UP001602245">
    <property type="component" value="Unassembled WGS sequence"/>
</dbReference>
<organism evidence="2 3">
    <name type="scientific">Paractinoplanes globisporus</name>
    <dbReference type="NCBI Taxonomy" id="113565"/>
    <lineage>
        <taxon>Bacteria</taxon>
        <taxon>Bacillati</taxon>
        <taxon>Actinomycetota</taxon>
        <taxon>Actinomycetes</taxon>
        <taxon>Micromonosporales</taxon>
        <taxon>Micromonosporaceae</taxon>
        <taxon>Paractinoplanes</taxon>
    </lineage>
</organism>
<evidence type="ECO:0000313" key="2">
    <source>
        <dbReference type="EMBL" id="MFF5293020.1"/>
    </source>
</evidence>
<comment type="caution">
    <text evidence="2">The sequence shown here is derived from an EMBL/GenBank/DDBJ whole genome shotgun (WGS) entry which is preliminary data.</text>
</comment>
<evidence type="ECO:0000256" key="1">
    <source>
        <dbReference type="SAM" id="MobiDB-lite"/>
    </source>
</evidence>
<sequence length="185" mass="20285">MTSADGAVTRVTRWAALMWAAGESDKAVAYAEEWASVLDCAARWQRPILAMQFALGALCRVQRAQLSRLARRLGDRARVPFIKPTGSTRVTGITTNGKTTIEIIIKPARGQKLMNLGDTLTLMKNLIGERDFQLDGWMVTAADRGGIRLRRTSATPPESAFDLFQPQDQGAKPRLRGATPSTTDK</sequence>
<protein>
    <submittedName>
        <fullName evidence="2">Uncharacterized protein</fullName>
    </submittedName>
</protein>
<proteinExistence type="predicted"/>